<keyword evidence="3" id="KW-1185">Reference proteome</keyword>
<reference evidence="2" key="1">
    <citation type="submission" date="2022-07" db="EMBL/GenBank/DDBJ databases">
        <title>Phylogenomic reconstructions and comparative analyses of Kickxellomycotina fungi.</title>
        <authorList>
            <person name="Reynolds N.K."/>
            <person name="Stajich J.E."/>
            <person name="Barry K."/>
            <person name="Grigoriev I.V."/>
            <person name="Crous P."/>
            <person name="Smith M.E."/>
        </authorList>
    </citation>
    <scope>NUCLEOTIDE SEQUENCE</scope>
    <source>
        <strain evidence="2">NBRC 100468</strain>
    </source>
</reference>
<evidence type="ECO:0000256" key="1">
    <source>
        <dbReference type="SAM" id="MobiDB-lite"/>
    </source>
</evidence>
<dbReference type="EMBL" id="JANBPU010000597">
    <property type="protein sequence ID" value="KAJ1910312.1"/>
    <property type="molecule type" value="Genomic_DNA"/>
</dbReference>
<dbReference type="AlphaFoldDB" id="A0A9W8DJA3"/>
<name>A0A9W8DJA3_9FUNG</name>
<dbReference type="Proteomes" id="UP001150538">
    <property type="component" value="Unassembled WGS sequence"/>
</dbReference>
<feature type="region of interest" description="Disordered" evidence="1">
    <location>
        <begin position="206"/>
        <end position="236"/>
    </location>
</feature>
<feature type="compositionally biased region" description="Acidic residues" evidence="1">
    <location>
        <begin position="212"/>
        <end position="236"/>
    </location>
</feature>
<proteinExistence type="predicted"/>
<accession>A0A9W8DJA3</accession>
<organism evidence="2 3">
    <name type="scientific">Mycoemilia scoparia</name>
    <dbReference type="NCBI Taxonomy" id="417184"/>
    <lineage>
        <taxon>Eukaryota</taxon>
        <taxon>Fungi</taxon>
        <taxon>Fungi incertae sedis</taxon>
        <taxon>Zoopagomycota</taxon>
        <taxon>Kickxellomycotina</taxon>
        <taxon>Kickxellomycetes</taxon>
        <taxon>Kickxellales</taxon>
        <taxon>Kickxellaceae</taxon>
        <taxon>Mycoemilia</taxon>
    </lineage>
</organism>
<gene>
    <name evidence="2" type="ORF">H4219_006239</name>
</gene>
<evidence type="ECO:0000313" key="3">
    <source>
        <dbReference type="Proteomes" id="UP001150538"/>
    </source>
</evidence>
<protein>
    <submittedName>
        <fullName evidence="2">Uncharacterized protein</fullName>
    </submittedName>
</protein>
<comment type="caution">
    <text evidence="2">The sequence shown here is derived from an EMBL/GenBank/DDBJ whole genome shotgun (WGS) entry which is preliminary data.</text>
</comment>
<sequence>MVSLCEPGFDSSLQLLDRDDDILESGSGNVPQHQNSNKRVLIISVDKLATQVMSLDIDLFNLFQDIILPYARCLRELNTLLKVELNIDSQCLSNVHSGSTMPKQMCHAAQYTTSYQYHQGAISPELNSIVSVLGNIALTDHTAAAATNIIAPVPSRRLPENEKRNKGIPQREPILEVHELYINGKTTAFAPVTLRQASQLVRELIKQNDCQNDGDDEYDSDDSDDIDDEDDSNDEI</sequence>
<evidence type="ECO:0000313" key="2">
    <source>
        <dbReference type="EMBL" id="KAJ1910312.1"/>
    </source>
</evidence>